<dbReference type="Pfam" id="PF01926">
    <property type="entry name" value="MMR_HSR1"/>
    <property type="match status" value="1"/>
</dbReference>
<feature type="compositionally biased region" description="Basic and acidic residues" evidence="3">
    <location>
        <begin position="153"/>
        <end position="166"/>
    </location>
</feature>
<dbReference type="FunFam" id="3.10.20.30:FF:000016">
    <property type="entry name" value="Developmentally-regulated GTP-binding protein 2"/>
    <property type="match status" value="1"/>
</dbReference>
<feature type="region of interest" description="Disordered" evidence="3">
    <location>
        <begin position="1"/>
        <end position="42"/>
    </location>
</feature>
<dbReference type="InterPro" id="IPR012675">
    <property type="entry name" value="Beta-grasp_dom_sf"/>
</dbReference>
<proteinExistence type="predicted"/>
<feature type="region of interest" description="Disordered" evidence="3">
    <location>
        <begin position="65"/>
        <end position="202"/>
    </location>
</feature>
<dbReference type="GO" id="GO:0005525">
    <property type="term" value="F:GTP binding"/>
    <property type="evidence" value="ECO:0007669"/>
    <property type="project" value="UniProtKB-KW"/>
</dbReference>
<dbReference type="InterPro" id="IPR031167">
    <property type="entry name" value="G_OBG"/>
</dbReference>
<dbReference type="SUPFAM" id="SSF52540">
    <property type="entry name" value="P-loop containing nucleoside triphosphate hydrolases"/>
    <property type="match status" value="2"/>
</dbReference>
<evidence type="ECO:0000256" key="3">
    <source>
        <dbReference type="SAM" id="MobiDB-lite"/>
    </source>
</evidence>
<keyword evidence="2" id="KW-0342">GTP-binding</keyword>
<dbReference type="InterPro" id="IPR006073">
    <property type="entry name" value="GTP-bd"/>
</dbReference>
<sequence>MLTMKDIKQYFANGKHSDKEATTDSSNVVEQEEREQEETTVEIRISRDSSASRMCDIIESKGDLIDETPIPFNGDVNNGHKTLRNETPKSEWTESDVKRRLEKRSKPAVKINGNWSEETKNVSKEEGLEEQIMDTDSFPNNSVINFSDETESNVEHSERDSQREESNAFQVLMSRSKPIQYKLPQQSTEDYENKDKSDNAKDVKSKYKEKLIALADKKGYSKRKMAEIEEGERIEKNIENRIRVFKGENKTNIIHKKDNSFEASTKSTKQSGNLLNYFSKSPLGLTNKDEKCVSTFIVKADVHRTDNSDVEPVIKPISNKRHSNKKCPKSELDLSTVDDIHIIASENLFSPQTAKQDKQKREKPRWSLRIKLHSSEDNGSPIDTDDELFSPRSKSKFNPSNKSGNIENNEVYMKDCDRHLKRMRNKEKKESRVKDNIPNTVKDVSINASNEDTDLKNSNGTSKNEQKINDTSETIITVIDACEIVNENSLKRKPNEKLAPLFIKRRKTDPAITAARRLFLQSDIVDVENQNTDHKANNGISVLPFPSISHVTQLENEPDSTRCEIKHKFSMKIETKYLPLIDISNYKEASRTTKTINEPVKENIEQVLSEIEELYPDVRKIWKTISMIKGDSEKKSPPRMRGRKRALERKRMLMENEESQLHDCMWTYKYKPMSAQEIVGNEEAANKLKDWLSGWRTSLTNVNDGSSGDEFYSSDCSSSCNNENNQIAVLLGPHGSGKSASVYAIAEELGYRLTSHHFMRSKSSNVLEVNASSRRTGKRILKELEEATKSHRIKKSKHKSPFERVTSETESSKISQNSLILLEDIDIIFEEDEGFVSAAYQLASNTKRPIVMICRDTCPHLNKMAPQQNKVYFYKVSGNRVSALLELISLAETGYRIPHNCLMKLVQAGDLRQALLQLQYLLLSGPPVLSEQSTTTKPSLWQDMQHYLYKPAIKLNKRHKTKKSTNTKNSNILNNLAEDLDSLCLVSSLIDIEDTTLDMSEENAQPNLSLAENVSFYSALRDLNADIANFINSQILYKNFETNEHVQNQSKIILRKQLNRGVDLALSYVTSGCLDQRIMALDYLPTVRTICRAEESRSTANYKRRNRFFHYLHSLVPTASTKPNILAAACRMLQERENKTTSMRIVNDTGEGSDRVGITAHHHVCEAHVIRRRDLAAGYMGIRALLVQLHVFQDLDGLIIIAQQRMQSQKTDERKVAEHFIQGMPAEGPGYGIRIAAARVYLQLALYLRLVDQILDLIRCLVGQIGTILGKRLKLIDEFVNELPQPLIGQFQLHRSIGMQDIVEEIARVRNTASLSTMWAMVAASGHGDLSNSCSDILGNEFSYRFWISKIIPSLMQLRRNTRKLRTTSGTCRMARAQWGAQSRRYEIKNGQTDEYLVVVVVVHLAGNRVTSVTRKKNNLLSPVQVRHGHESGVSSHESQIAMGILEKISEIEKEIARTQKNKATEYHLGLLKAKLAKYRSQLLEPTKKSEKGEGFDVLKSGDARVALIGFPSVGKSTLLSTLTATESEAASYEFTTLTCIPGVIEYKGANIQLLDLPGIIEGAAQGKGRGRQVISVARTADLVLMMLDATKQDVQRQLLEKELESVGIRLNKKKPNIYFKVKKGGGLAFNSTCPLTKVDEKLVQMILHEYKIFNAEVLFREDYSADELIDVINANRVYLPCLYVYNKIDQISIEEVDRIARQPNSVVVSCNMKLNLDFLLEILWEYLSLIRVYTKKPGQPPDFEDGLILRKGVTVEHVCHAIHRTLAQQFKYALVWGTSTKYSPQRVGLQHVMHDEDVILIIYYHNDNRNEISFGIKAIERRTE</sequence>
<dbReference type="STRING" id="300112.A0A4S2L670"/>
<dbReference type="InterPro" id="IPR006074">
    <property type="entry name" value="GTP1-OBG_CS"/>
</dbReference>
<feature type="compositionally biased region" description="Basic and acidic residues" evidence="3">
    <location>
        <begin position="117"/>
        <end position="126"/>
    </location>
</feature>
<feature type="compositionally biased region" description="Polar residues" evidence="3">
    <location>
        <begin position="447"/>
        <end position="463"/>
    </location>
</feature>
<feature type="domain" description="OBG-type G" evidence="4">
    <location>
        <begin position="1504"/>
        <end position="1729"/>
    </location>
</feature>
<evidence type="ECO:0000259" key="5">
    <source>
        <dbReference type="PROSITE" id="PS51880"/>
    </source>
</evidence>
<dbReference type="NCBIfam" id="TIGR00231">
    <property type="entry name" value="small_GTP"/>
    <property type="match status" value="1"/>
</dbReference>
<feature type="region of interest" description="Disordered" evidence="3">
    <location>
        <begin position="350"/>
        <end position="407"/>
    </location>
</feature>
<dbReference type="GO" id="GO:0003924">
    <property type="term" value="F:GTPase activity"/>
    <property type="evidence" value="ECO:0007669"/>
    <property type="project" value="InterPro"/>
</dbReference>
<dbReference type="Pfam" id="PF16897">
    <property type="entry name" value="MMR_HSR1_Xtn"/>
    <property type="match status" value="1"/>
</dbReference>
<protein>
    <submittedName>
        <fullName evidence="6">ATPase family AAA domain-containing protein 5</fullName>
    </submittedName>
</protein>
<dbReference type="PROSITE" id="PS51710">
    <property type="entry name" value="G_OBG"/>
    <property type="match status" value="1"/>
</dbReference>
<dbReference type="Gene3D" id="3.10.20.30">
    <property type="match status" value="1"/>
</dbReference>
<gene>
    <name evidence="6" type="ORF">DBV15_09396</name>
</gene>
<dbReference type="PANTHER" id="PTHR43127">
    <property type="entry name" value="DEVELOPMENTALLY-REGULATED GTP-BINDING PROTEIN 2"/>
    <property type="match status" value="1"/>
</dbReference>
<dbReference type="PROSITE" id="PS51880">
    <property type="entry name" value="TGS"/>
    <property type="match status" value="1"/>
</dbReference>
<feature type="compositionally biased region" description="Basic and acidic residues" evidence="3">
    <location>
        <begin position="191"/>
        <end position="202"/>
    </location>
</feature>
<dbReference type="InterPro" id="IPR027417">
    <property type="entry name" value="P-loop_NTPase"/>
</dbReference>
<feature type="compositionally biased region" description="Basic residues" evidence="3">
    <location>
        <begin position="361"/>
        <end position="372"/>
    </location>
</feature>
<dbReference type="Proteomes" id="UP000310200">
    <property type="component" value="Unassembled WGS sequence"/>
</dbReference>
<accession>A0A4S2L670</accession>
<feature type="compositionally biased region" description="Acidic residues" evidence="3">
    <location>
        <begin position="30"/>
        <end position="40"/>
    </location>
</feature>
<reference evidence="6 7" key="1">
    <citation type="journal article" date="2019" name="Philos. Trans. R. Soc. Lond., B, Biol. Sci.">
        <title>Ant behaviour and brain gene expression of defending hosts depend on the ecological success of the intruding social parasite.</title>
        <authorList>
            <person name="Kaur R."/>
            <person name="Stoldt M."/>
            <person name="Jongepier E."/>
            <person name="Feldmeyer B."/>
            <person name="Menzel F."/>
            <person name="Bornberg-Bauer E."/>
            <person name="Foitzik S."/>
        </authorList>
    </citation>
    <scope>NUCLEOTIDE SEQUENCE [LARGE SCALE GENOMIC DNA]</scope>
    <source>
        <tissue evidence="6">Whole body</tissue>
    </source>
</reference>
<feature type="region of interest" description="Disordered" evidence="3">
    <location>
        <begin position="447"/>
        <end position="466"/>
    </location>
</feature>
<dbReference type="InterPro" id="IPR031662">
    <property type="entry name" value="GTP-binding_2"/>
</dbReference>
<dbReference type="FunFam" id="3.40.50.300:FF:000740">
    <property type="entry name" value="Putative GTP-binding protein 1"/>
    <property type="match status" value="1"/>
</dbReference>
<evidence type="ECO:0000313" key="6">
    <source>
        <dbReference type="EMBL" id="TGZ57736.1"/>
    </source>
</evidence>
<dbReference type="CDD" id="cd17231">
    <property type="entry name" value="TGS_DRG2"/>
    <property type="match status" value="1"/>
</dbReference>
<name>A0A4S2L670_9HYME</name>
<dbReference type="PRINTS" id="PR00326">
    <property type="entry name" value="GTP1OBG"/>
</dbReference>
<dbReference type="Pfam" id="PF02824">
    <property type="entry name" value="TGS"/>
    <property type="match status" value="1"/>
</dbReference>
<organism evidence="6 7">
    <name type="scientific">Temnothorax longispinosus</name>
    <dbReference type="NCBI Taxonomy" id="300112"/>
    <lineage>
        <taxon>Eukaryota</taxon>
        <taxon>Metazoa</taxon>
        <taxon>Ecdysozoa</taxon>
        <taxon>Arthropoda</taxon>
        <taxon>Hexapoda</taxon>
        <taxon>Insecta</taxon>
        <taxon>Pterygota</taxon>
        <taxon>Neoptera</taxon>
        <taxon>Endopterygota</taxon>
        <taxon>Hymenoptera</taxon>
        <taxon>Apocrita</taxon>
        <taxon>Aculeata</taxon>
        <taxon>Formicoidea</taxon>
        <taxon>Formicidae</taxon>
        <taxon>Myrmicinae</taxon>
        <taxon>Temnothorax</taxon>
    </lineage>
</organism>
<feature type="compositionally biased region" description="Polar residues" evidence="3">
    <location>
        <begin position="396"/>
        <end position="407"/>
    </location>
</feature>
<feature type="domain" description="TGS" evidence="5">
    <location>
        <begin position="1729"/>
        <end position="1804"/>
    </location>
</feature>
<dbReference type="Gene3D" id="3.40.50.300">
    <property type="entry name" value="P-loop containing nucleotide triphosphate hydrolases"/>
    <property type="match status" value="1"/>
</dbReference>
<feature type="compositionally biased region" description="Polar residues" evidence="3">
    <location>
        <begin position="137"/>
        <end position="147"/>
    </location>
</feature>
<feature type="compositionally biased region" description="Basic and acidic residues" evidence="3">
    <location>
        <begin position="83"/>
        <end position="99"/>
    </location>
</feature>
<dbReference type="EMBL" id="QBLH01000126">
    <property type="protein sequence ID" value="TGZ57736.1"/>
    <property type="molecule type" value="Genomic_DNA"/>
</dbReference>
<evidence type="ECO:0000313" key="7">
    <source>
        <dbReference type="Proteomes" id="UP000310200"/>
    </source>
</evidence>
<evidence type="ECO:0000259" key="4">
    <source>
        <dbReference type="PROSITE" id="PS51710"/>
    </source>
</evidence>
<dbReference type="Gene3D" id="6.10.140.1070">
    <property type="match status" value="2"/>
</dbReference>
<comment type="caution">
    <text evidence="6">The sequence shown here is derived from an EMBL/GenBank/DDBJ whole genome shotgun (WGS) entry which is preliminary data.</text>
</comment>
<dbReference type="PROSITE" id="PS00905">
    <property type="entry name" value="GTP1_OBG"/>
    <property type="match status" value="1"/>
</dbReference>
<evidence type="ECO:0000256" key="2">
    <source>
        <dbReference type="ARBA" id="ARBA00023134"/>
    </source>
</evidence>
<dbReference type="CDD" id="cd01896">
    <property type="entry name" value="DRG"/>
    <property type="match status" value="1"/>
</dbReference>
<dbReference type="InterPro" id="IPR045001">
    <property type="entry name" value="DRG"/>
</dbReference>
<keyword evidence="7" id="KW-1185">Reference proteome</keyword>
<evidence type="ECO:0000256" key="1">
    <source>
        <dbReference type="ARBA" id="ARBA00022741"/>
    </source>
</evidence>
<keyword evidence="1" id="KW-0547">Nucleotide-binding</keyword>
<dbReference type="InterPro" id="IPR004095">
    <property type="entry name" value="TGS"/>
</dbReference>
<dbReference type="InterPro" id="IPR005225">
    <property type="entry name" value="Small_GTP-bd"/>
</dbReference>